<dbReference type="KEGG" id="dai:Desaci_1937"/>
<dbReference type="GO" id="GO:0042286">
    <property type="term" value="F:glutamate-1-semialdehyde 2,1-aminomutase activity"/>
    <property type="evidence" value="ECO:0007669"/>
    <property type="project" value="UniProtKB-UniRule"/>
</dbReference>
<gene>
    <name evidence="8" type="primary">hemL</name>
    <name evidence="9" type="ordered locus">Desaci_1937</name>
</gene>
<feature type="modified residue" description="N6-(pyridoxal phosphate)lysine" evidence="8">
    <location>
        <position position="269"/>
    </location>
</feature>
<dbReference type="RefSeq" id="WP_014826920.1">
    <property type="nucleotide sequence ID" value="NC_018068.1"/>
</dbReference>
<comment type="subcellular location">
    <subcellularLocation>
        <location evidence="8">Cytoplasm</location>
    </subcellularLocation>
</comment>
<dbReference type="Gene3D" id="3.90.1150.10">
    <property type="entry name" value="Aspartate Aminotransferase, domain 1"/>
    <property type="match status" value="1"/>
</dbReference>
<evidence type="ECO:0000256" key="1">
    <source>
        <dbReference type="ARBA" id="ARBA00001579"/>
    </source>
</evidence>
<dbReference type="GO" id="GO:0005737">
    <property type="term" value="C:cytoplasm"/>
    <property type="evidence" value="ECO:0007669"/>
    <property type="project" value="UniProtKB-SubCell"/>
</dbReference>
<dbReference type="PANTHER" id="PTHR43713:SF3">
    <property type="entry name" value="GLUTAMATE-1-SEMIALDEHYDE 2,1-AMINOMUTASE 1, CHLOROPLASTIC-RELATED"/>
    <property type="match status" value="1"/>
</dbReference>
<dbReference type="CDD" id="cd00610">
    <property type="entry name" value="OAT_like"/>
    <property type="match status" value="1"/>
</dbReference>
<dbReference type="PANTHER" id="PTHR43713">
    <property type="entry name" value="GLUTAMATE-1-SEMIALDEHYDE 2,1-AMINOMUTASE"/>
    <property type="match status" value="1"/>
</dbReference>
<dbReference type="GO" id="GO:0006782">
    <property type="term" value="P:protoporphyrinogen IX biosynthetic process"/>
    <property type="evidence" value="ECO:0007669"/>
    <property type="project" value="UniProtKB-UniRule"/>
</dbReference>
<keyword evidence="8" id="KW-0963">Cytoplasm</keyword>
<organism evidence="9 10">
    <name type="scientific">Desulfosporosinus acidiphilus (strain DSM 22704 / JCM 16185 / SJ4)</name>
    <dbReference type="NCBI Taxonomy" id="646529"/>
    <lineage>
        <taxon>Bacteria</taxon>
        <taxon>Bacillati</taxon>
        <taxon>Bacillota</taxon>
        <taxon>Clostridia</taxon>
        <taxon>Eubacteriales</taxon>
        <taxon>Desulfitobacteriaceae</taxon>
        <taxon>Desulfosporosinus</taxon>
    </lineage>
</organism>
<name>I4D540_DESAJ</name>
<evidence type="ECO:0000256" key="7">
    <source>
        <dbReference type="ARBA" id="ARBA00023244"/>
    </source>
</evidence>
<dbReference type="eggNOG" id="COG0001">
    <property type="taxonomic scope" value="Bacteria"/>
</dbReference>
<dbReference type="OrthoDB" id="9807885at2"/>
<dbReference type="InterPro" id="IPR004639">
    <property type="entry name" value="4pyrrol_synth_GluAld_NH2Trfase"/>
</dbReference>
<dbReference type="Pfam" id="PF00202">
    <property type="entry name" value="Aminotran_3"/>
    <property type="match status" value="1"/>
</dbReference>
<evidence type="ECO:0000256" key="3">
    <source>
        <dbReference type="ARBA" id="ARBA00004819"/>
    </source>
</evidence>
<dbReference type="GO" id="GO:0030170">
    <property type="term" value="F:pyridoxal phosphate binding"/>
    <property type="evidence" value="ECO:0007669"/>
    <property type="project" value="InterPro"/>
</dbReference>
<dbReference type="STRING" id="646529.Desaci_1937"/>
<dbReference type="UniPathway" id="UPA00251">
    <property type="reaction ID" value="UER00317"/>
</dbReference>
<proteinExistence type="inferred from homology"/>
<evidence type="ECO:0000256" key="4">
    <source>
        <dbReference type="ARBA" id="ARBA00008981"/>
    </source>
</evidence>
<dbReference type="HOGENOM" id="CLU_016922_1_5_9"/>
<accession>I4D540</accession>
<dbReference type="PROSITE" id="PS00600">
    <property type="entry name" value="AA_TRANSFER_CLASS_3"/>
    <property type="match status" value="1"/>
</dbReference>
<dbReference type="InterPro" id="IPR049704">
    <property type="entry name" value="Aminotrans_3_PPA_site"/>
</dbReference>
<comment type="pathway">
    <text evidence="3 8">Porphyrin-containing compound metabolism; protoporphyrin-IX biosynthesis; 5-aminolevulinate from L-glutamyl-tRNA(Glu): step 2/2.</text>
</comment>
<evidence type="ECO:0000256" key="2">
    <source>
        <dbReference type="ARBA" id="ARBA00001933"/>
    </source>
</evidence>
<dbReference type="EC" id="5.4.3.8" evidence="8"/>
<dbReference type="Gene3D" id="3.40.640.10">
    <property type="entry name" value="Type I PLP-dependent aspartate aminotransferase-like (Major domain)"/>
    <property type="match status" value="1"/>
</dbReference>
<keyword evidence="5 8" id="KW-0663">Pyridoxal phosphate</keyword>
<dbReference type="InterPro" id="IPR015422">
    <property type="entry name" value="PyrdxlP-dep_Trfase_small"/>
</dbReference>
<evidence type="ECO:0000313" key="10">
    <source>
        <dbReference type="Proteomes" id="UP000002892"/>
    </source>
</evidence>
<dbReference type="FunFam" id="3.40.640.10:FF:000021">
    <property type="entry name" value="Glutamate-1-semialdehyde 2,1-aminomutase"/>
    <property type="match status" value="1"/>
</dbReference>
<evidence type="ECO:0000256" key="8">
    <source>
        <dbReference type="HAMAP-Rule" id="MF_00375"/>
    </source>
</evidence>
<reference evidence="9 10" key="1">
    <citation type="journal article" date="2012" name="J. Bacteriol.">
        <title>Complete genome sequences of Desulfosporosinus orientis DSM765T, Desulfosporosinus youngiae DSM17734T, Desulfosporosinus meridiei DSM13257T, and Desulfosporosinus acidiphilus DSM22704T.</title>
        <authorList>
            <person name="Pester M."/>
            <person name="Brambilla E."/>
            <person name="Alazard D."/>
            <person name="Rattei T."/>
            <person name="Weinmaier T."/>
            <person name="Han J."/>
            <person name="Lucas S."/>
            <person name="Lapidus A."/>
            <person name="Cheng J.F."/>
            <person name="Goodwin L."/>
            <person name="Pitluck S."/>
            <person name="Peters L."/>
            <person name="Ovchinnikova G."/>
            <person name="Teshima H."/>
            <person name="Detter J.C."/>
            <person name="Han C.S."/>
            <person name="Tapia R."/>
            <person name="Land M.L."/>
            <person name="Hauser L."/>
            <person name="Kyrpides N.C."/>
            <person name="Ivanova N.N."/>
            <person name="Pagani I."/>
            <person name="Huntmann M."/>
            <person name="Wei C.L."/>
            <person name="Davenport K.W."/>
            <person name="Daligault H."/>
            <person name="Chain P.S."/>
            <person name="Chen A."/>
            <person name="Mavromatis K."/>
            <person name="Markowitz V."/>
            <person name="Szeto E."/>
            <person name="Mikhailova N."/>
            <person name="Pati A."/>
            <person name="Wagner M."/>
            <person name="Woyke T."/>
            <person name="Ollivier B."/>
            <person name="Klenk H.P."/>
            <person name="Spring S."/>
            <person name="Loy A."/>
        </authorList>
    </citation>
    <scope>NUCLEOTIDE SEQUENCE [LARGE SCALE GENOMIC DNA]</scope>
    <source>
        <strain evidence="10">DSM 22704 / JCM 16185 / SJ4</strain>
    </source>
</reference>
<dbReference type="AlphaFoldDB" id="I4D540"/>
<dbReference type="NCBIfam" id="NF000818">
    <property type="entry name" value="PRK00062.1"/>
    <property type="match status" value="1"/>
</dbReference>
<sequence>MPFVDEKSSQAFAKAKRVIPGGVNSPVRAFKSVGRDPVFIDRAEGAYLWDIDGNRYVDYVGSWGPLIVGHAHPEVVEAIKRVAERGTSYGAPTEVETELAEEVLKAYPSMEMIRMVNSGTEATMSALRLARGVTGRTKIVKFEGCYHGHADQLLIKAGSGALTFGVPTSPGVPPQTAATTISARYNDLEGLREIFQREGEDIAGVILEPVTGNMGVVLPGEGFLQGVRRLTEEYGALLIFDEVMTGFRISYGGAQAHYGIDPDLTCLGKVIGGGLPVGAYGGKRRFMEQISPSGPIYQAGTLSGNPLAMNAGLTTLKLLQQPGVYEELNRKTSRLAEGLKRIAKEAGLPVWVNALGAMFSAFFTDVPVKDYASACTSDVERFAKYFRGMLEKGIYLAPSQFEAVFLSAAHTDADIDNTLEQARLVIKTL</sequence>
<dbReference type="NCBIfam" id="TIGR00713">
    <property type="entry name" value="hemL"/>
    <property type="match status" value="1"/>
</dbReference>
<keyword evidence="7 8" id="KW-0627">Porphyrin biosynthesis</keyword>
<evidence type="ECO:0000256" key="5">
    <source>
        <dbReference type="ARBA" id="ARBA00022898"/>
    </source>
</evidence>
<evidence type="ECO:0000256" key="6">
    <source>
        <dbReference type="ARBA" id="ARBA00023235"/>
    </source>
</evidence>
<keyword evidence="6 8" id="KW-0413">Isomerase</keyword>
<comment type="catalytic activity">
    <reaction evidence="1 8">
        <text>(S)-4-amino-5-oxopentanoate = 5-aminolevulinate</text>
        <dbReference type="Rhea" id="RHEA:14265"/>
        <dbReference type="ChEBI" id="CHEBI:57501"/>
        <dbReference type="ChEBI" id="CHEBI:356416"/>
        <dbReference type="EC" id="5.4.3.8"/>
    </reaction>
</comment>
<dbReference type="Proteomes" id="UP000002892">
    <property type="component" value="Chromosome"/>
</dbReference>
<dbReference type="InterPro" id="IPR015421">
    <property type="entry name" value="PyrdxlP-dep_Trfase_major"/>
</dbReference>
<dbReference type="InterPro" id="IPR005814">
    <property type="entry name" value="Aminotrans_3"/>
</dbReference>
<comment type="cofactor">
    <cofactor evidence="2 8">
        <name>pyridoxal 5'-phosphate</name>
        <dbReference type="ChEBI" id="CHEBI:597326"/>
    </cofactor>
</comment>
<evidence type="ECO:0000313" key="9">
    <source>
        <dbReference type="EMBL" id="AFM40914.1"/>
    </source>
</evidence>
<dbReference type="InterPro" id="IPR015424">
    <property type="entry name" value="PyrdxlP-dep_Trfase"/>
</dbReference>
<keyword evidence="10" id="KW-1185">Reference proteome</keyword>
<dbReference type="EMBL" id="CP003639">
    <property type="protein sequence ID" value="AFM40914.1"/>
    <property type="molecule type" value="Genomic_DNA"/>
</dbReference>
<protein>
    <recommendedName>
        <fullName evidence="8">Glutamate-1-semialdehyde 2,1-aminomutase</fullName>
        <shortName evidence="8">GSA</shortName>
        <ecNumber evidence="8">5.4.3.8</ecNumber>
    </recommendedName>
    <alternativeName>
        <fullName evidence="8">Glutamate-1-semialdehyde aminotransferase</fullName>
        <shortName evidence="8">GSA-AT</shortName>
    </alternativeName>
</protein>
<comment type="similarity">
    <text evidence="4 8">Belongs to the class-III pyridoxal-phosphate-dependent aminotransferase family. HemL subfamily.</text>
</comment>
<comment type="subunit">
    <text evidence="8">Homodimer.</text>
</comment>
<dbReference type="GO" id="GO:0008483">
    <property type="term" value="F:transaminase activity"/>
    <property type="evidence" value="ECO:0007669"/>
    <property type="project" value="InterPro"/>
</dbReference>
<dbReference type="SUPFAM" id="SSF53383">
    <property type="entry name" value="PLP-dependent transferases"/>
    <property type="match status" value="1"/>
</dbReference>
<dbReference type="HAMAP" id="MF_00375">
    <property type="entry name" value="HemL_aminotrans_3"/>
    <property type="match status" value="1"/>
</dbReference>